<keyword evidence="2" id="KW-1185">Reference proteome</keyword>
<evidence type="ECO:0000313" key="2">
    <source>
        <dbReference type="Proteomes" id="UP000269396"/>
    </source>
</evidence>
<protein>
    <submittedName>
        <fullName evidence="1">Uncharacterized protein</fullName>
    </submittedName>
</protein>
<sequence>MYGLSKIHKQGIPLGPILSKVNSPYHKVARWLADKLEPVSQRLVTYTLKDSFGFADCMNHINIAGKFMVSSDVISLFTKIPLLETIDIICQHSDIPPLPASELKRLLIMCTKDALQKIICN</sequence>
<reference evidence="1 2" key="1">
    <citation type="submission" date="2018-11" db="EMBL/GenBank/DDBJ databases">
        <authorList>
            <consortium name="Pathogen Informatics"/>
        </authorList>
    </citation>
    <scope>NUCLEOTIDE SEQUENCE [LARGE SCALE GENOMIC DNA]</scope>
    <source>
        <strain>Denwood</strain>
        <strain evidence="2">Zambia</strain>
    </source>
</reference>
<name>A0A183P4F0_9TREM</name>
<dbReference type="STRING" id="31246.A0A183P4F0"/>
<gene>
    <name evidence="1" type="ORF">SMTD_LOCUS9236</name>
</gene>
<organism evidence="1 2">
    <name type="scientific">Schistosoma mattheei</name>
    <dbReference type="NCBI Taxonomy" id="31246"/>
    <lineage>
        <taxon>Eukaryota</taxon>
        <taxon>Metazoa</taxon>
        <taxon>Spiralia</taxon>
        <taxon>Lophotrochozoa</taxon>
        <taxon>Platyhelminthes</taxon>
        <taxon>Trematoda</taxon>
        <taxon>Digenea</taxon>
        <taxon>Strigeidida</taxon>
        <taxon>Schistosomatoidea</taxon>
        <taxon>Schistosomatidae</taxon>
        <taxon>Schistosoma</taxon>
    </lineage>
</organism>
<dbReference type="AlphaFoldDB" id="A0A183P4F0"/>
<dbReference type="EMBL" id="UZAL01029528">
    <property type="protein sequence ID" value="VDP48794.1"/>
    <property type="molecule type" value="Genomic_DNA"/>
</dbReference>
<proteinExistence type="predicted"/>
<accession>A0A183P4F0</accession>
<dbReference type="Proteomes" id="UP000269396">
    <property type="component" value="Unassembled WGS sequence"/>
</dbReference>
<evidence type="ECO:0000313" key="1">
    <source>
        <dbReference type="EMBL" id="VDP48794.1"/>
    </source>
</evidence>